<evidence type="ECO:0000259" key="8">
    <source>
        <dbReference type="PROSITE" id="PS50850"/>
    </source>
</evidence>
<dbReference type="InterPro" id="IPR011701">
    <property type="entry name" value="MFS"/>
</dbReference>
<keyword evidence="10" id="KW-1185">Reference proteome</keyword>
<dbReference type="EMBL" id="JBHRWI010000061">
    <property type="protein sequence ID" value="MFC3516166.1"/>
    <property type="molecule type" value="Genomic_DNA"/>
</dbReference>
<dbReference type="PANTHER" id="PTHR43045">
    <property type="entry name" value="SHIKIMATE TRANSPORTER"/>
    <property type="match status" value="1"/>
</dbReference>
<feature type="transmembrane region" description="Helical" evidence="7">
    <location>
        <begin position="161"/>
        <end position="187"/>
    </location>
</feature>
<dbReference type="Proteomes" id="UP001595764">
    <property type="component" value="Unassembled WGS sequence"/>
</dbReference>
<comment type="caution">
    <text evidence="9">The sequence shown here is derived from an EMBL/GenBank/DDBJ whole genome shotgun (WGS) entry which is preliminary data.</text>
</comment>
<protein>
    <submittedName>
        <fullName evidence="9">MFS transporter</fullName>
    </submittedName>
</protein>
<evidence type="ECO:0000256" key="5">
    <source>
        <dbReference type="ARBA" id="ARBA00022989"/>
    </source>
</evidence>
<proteinExistence type="predicted"/>
<dbReference type="CDD" id="cd17369">
    <property type="entry name" value="MFS_ShiA_like"/>
    <property type="match status" value="1"/>
</dbReference>
<sequence length="454" mass="47344">MVSPEPQPPAPGSGAASPELRKVTMSSLLGTVIEYYDFLIYSSIAALVFGPLFFPSLNSSTSTIAAFGTLAAGYVARPLGGLVFGHFGDKLGRKSMLMVTMTLMGAASFLIGVLPTYSSIGIAAPLLLVFLRVVQGIAVGGEWGGAALMVVEHASARRRGLWAGIMQLGSPLGSFLATLVFALVSLLPKPALFSWGWRLPFLLSALLLMIGLYVRLRVSESPVFREQAAKSGDKKPAVPVLQVLRRPRALILACAAGIGPFALTALVSSHSIAYAKTLGYDVSDVARALLFVAGVGIICIPTFSAWSDRVGRRTVSLIGAVGTILYALPLYAMVTSGSVLWLTLGLMGAQVLQNLMYAPLAPMLSEMFGTEVRYTGVSLGYQLASLLGAGFTPLIASSLVAAFGGSSLPLSAIAGVGAVVTIVAIWRISETRGSDLTASSEADSPAAEPAARWS</sequence>
<keyword evidence="4 7" id="KW-0812">Transmembrane</keyword>
<feature type="transmembrane region" description="Helical" evidence="7">
    <location>
        <begin position="35"/>
        <end position="57"/>
    </location>
</feature>
<gene>
    <name evidence="9" type="ORF">ACFORO_38790</name>
</gene>
<reference evidence="10" key="1">
    <citation type="journal article" date="2019" name="Int. J. Syst. Evol. Microbiol.">
        <title>The Global Catalogue of Microorganisms (GCM) 10K type strain sequencing project: providing services to taxonomists for standard genome sequencing and annotation.</title>
        <authorList>
            <consortium name="The Broad Institute Genomics Platform"/>
            <consortium name="The Broad Institute Genome Sequencing Center for Infectious Disease"/>
            <person name="Wu L."/>
            <person name="Ma J."/>
        </authorList>
    </citation>
    <scope>NUCLEOTIDE SEQUENCE [LARGE SCALE GENOMIC DNA]</scope>
    <source>
        <strain evidence="10">CGMCC 4.7682</strain>
    </source>
</reference>
<comment type="subcellular location">
    <subcellularLocation>
        <location evidence="1">Cell membrane</location>
        <topology evidence="1">Multi-pass membrane protein</topology>
    </subcellularLocation>
</comment>
<feature type="transmembrane region" description="Helical" evidence="7">
    <location>
        <begin position="339"/>
        <end position="358"/>
    </location>
</feature>
<dbReference type="PROSITE" id="PS50850">
    <property type="entry name" value="MFS"/>
    <property type="match status" value="1"/>
</dbReference>
<feature type="transmembrane region" description="Helical" evidence="7">
    <location>
        <begin position="408"/>
        <end position="426"/>
    </location>
</feature>
<accession>A0ABV7QS86</accession>
<dbReference type="RefSeq" id="WP_377871594.1">
    <property type="nucleotide sequence ID" value="NZ_JBHMAY010000030.1"/>
</dbReference>
<name>A0ABV7QS86_9PSEU</name>
<evidence type="ECO:0000256" key="3">
    <source>
        <dbReference type="ARBA" id="ARBA00022475"/>
    </source>
</evidence>
<dbReference type="SUPFAM" id="SSF103473">
    <property type="entry name" value="MFS general substrate transporter"/>
    <property type="match status" value="1"/>
</dbReference>
<evidence type="ECO:0000256" key="7">
    <source>
        <dbReference type="SAM" id="Phobius"/>
    </source>
</evidence>
<dbReference type="Gene3D" id="1.20.1250.20">
    <property type="entry name" value="MFS general substrate transporter like domains"/>
    <property type="match status" value="2"/>
</dbReference>
<feature type="transmembrane region" description="Helical" evidence="7">
    <location>
        <begin position="63"/>
        <end position="84"/>
    </location>
</feature>
<evidence type="ECO:0000313" key="9">
    <source>
        <dbReference type="EMBL" id="MFC3516166.1"/>
    </source>
</evidence>
<feature type="transmembrane region" description="Helical" evidence="7">
    <location>
        <begin position="285"/>
        <end position="303"/>
    </location>
</feature>
<evidence type="ECO:0000256" key="1">
    <source>
        <dbReference type="ARBA" id="ARBA00004651"/>
    </source>
</evidence>
<dbReference type="Pfam" id="PF07690">
    <property type="entry name" value="MFS_1"/>
    <property type="match status" value="1"/>
</dbReference>
<organism evidence="9 10">
    <name type="scientific">Amycolatopsis halotolerans</name>
    <dbReference type="NCBI Taxonomy" id="330083"/>
    <lineage>
        <taxon>Bacteria</taxon>
        <taxon>Bacillati</taxon>
        <taxon>Actinomycetota</taxon>
        <taxon>Actinomycetes</taxon>
        <taxon>Pseudonocardiales</taxon>
        <taxon>Pseudonocardiaceae</taxon>
        <taxon>Amycolatopsis</taxon>
    </lineage>
</organism>
<dbReference type="InterPro" id="IPR036259">
    <property type="entry name" value="MFS_trans_sf"/>
</dbReference>
<keyword evidence="5 7" id="KW-1133">Transmembrane helix</keyword>
<evidence type="ECO:0000256" key="2">
    <source>
        <dbReference type="ARBA" id="ARBA00022448"/>
    </source>
</evidence>
<keyword evidence="3" id="KW-1003">Cell membrane</keyword>
<feature type="transmembrane region" description="Helical" evidence="7">
    <location>
        <begin position="199"/>
        <end position="216"/>
    </location>
</feature>
<evidence type="ECO:0000313" key="10">
    <source>
        <dbReference type="Proteomes" id="UP001595764"/>
    </source>
</evidence>
<feature type="domain" description="Major facilitator superfamily (MFS) profile" evidence="8">
    <location>
        <begin position="23"/>
        <end position="432"/>
    </location>
</feature>
<feature type="transmembrane region" description="Helical" evidence="7">
    <location>
        <begin position="379"/>
        <end position="402"/>
    </location>
</feature>
<dbReference type="InterPro" id="IPR020846">
    <property type="entry name" value="MFS_dom"/>
</dbReference>
<keyword evidence="6 7" id="KW-0472">Membrane</keyword>
<keyword evidence="2" id="KW-0813">Transport</keyword>
<evidence type="ECO:0000256" key="6">
    <source>
        <dbReference type="ARBA" id="ARBA00023136"/>
    </source>
</evidence>
<dbReference type="PANTHER" id="PTHR43045:SF1">
    <property type="entry name" value="SHIKIMATE TRANSPORTER"/>
    <property type="match status" value="1"/>
</dbReference>
<feature type="transmembrane region" description="Helical" evidence="7">
    <location>
        <begin position="249"/>
        <end position="273"/>
    </location>
</feature>
<evidence type="ECO:0000256" key="4">
    <source>
        <dbReference type="ARBA" id="ARBA00022692"/>
    </source>
</evidence>
<feature type="transmembrane region" description="Helical" evidence="7">
    <location>
        <begin position="315"/>
        <end position="333"/>
    </location>
</feature>